<dbReference type="Gene3D" id="3.40.50.300">
    <property type="entry name" value="P-loop containing nucleotide triphosphate hydrolases"/>
    <property type="match status" value="1"/>
</dbReference>
<evidence type="ECO:0000313" key="3">
    <source>
        <dbReference type="EMBL" id="KAG5611567.1"/>
    </source>
</evidence>
<dbReference type="OrthoDB" id="8954335at2759"/>
<evidence type="ECO:0000313" key="4">
    <source>
        <dbReference type="Proteomes" id="UP000824120"/>
    </source>
</evidence>
<organism evidence="3 4">
    <name type="scientific">Solanum commersonii</name>
    <name type="common">Commerson's wild potato</name>
    <name type="synonym">Commerson's nightshade</name>
    <dbReference type="NCBI Taxonomy" id="4109"/>
    <lineage>
        <taxon>Eukaryota</taxon>
        <taxon>Viridiplantae</taxon>
        <taxon>Streptophyta</taxon>
        <taxon>Embryophyta</taxon>
        <taxon>Tracheophyta</taxon>
        <taxon>Spermatophyta</taxon>
        <taxon>Magnoliopsida</taxon>
        <taxon>eudicotyledons</taxon>
        <taxon>Gunneridae</taxon>
        <taxon>Pentapetalae</taxon>
        <taxon>asterids</taxon>
        <taxon>lamiids</taxon>
        <taxon>Solanales</taxon>
        <taxon>Solanaceae</taxon>
        <taxon>Solanoideae</taxon>
        <taxon>Solaneae</taxon>
        <taxon>Solanum</taxon>
    </lineage>
</organism>
<dbReference type="InterPro" id="IPR006703">
    <property type="entry name" value="G_AIG1"/>
</dbReference>
<comment type="caution">
    <text evidence="3">The sequence shown here is derived from an EMBL/GenBank/DDBJ whole genome shotgun (WGS) entry which is preliminary data.</text>
</comment>
<evidence type="ECO:0000259" key="2">
    <source>
        <dbReference type="Pfam" id="PF04548"/>
    </source>
</evidence>
<keyword evidence="1" id="KW-0547">Nucleotide-binding</keyword>
<dbReference type="GO" id="GO:0005525">
    <property type="term" value="F:GTP binding"/>
    <property type="evidence" value="ECO:0007669"/>
    <property type="project" value="InterPro"/>
</dbReference>
<protein>
    <recommendedName>
        <fullName evidence="2">AIG1-type G domain-containing protein</fullName>
    </recommendedName>
</protein>
<dbReference type="EMBL" id="JACXVP010000004">
    <property type="protein sequence ID" value="KAG5611567.1"/>
    <property type="molecule type" value="Genomic_DNA"/>
</dbReference>
<name>A0A9J5ZHY0_SOLCO</name>
<dbReference type="InterPro" id="IPR027417">
    <property type="entry name" value="P-loop_NTPase"/>
</dbReference>
<reference evidence="3 4" key="1">
    <citation type="submission" date="2020-09" db="EMBL/GenBank/DDBJ databases">
        <title>De no assembly of potato wild relative species, Solanum commersonii.</title>
        <authorList>
            <person name="Cho K."/>
        </authorList>
    </citation>
    <scope>NUCLEOTIDE SEQUENCE [LARGE SCALE GENOMIC DNA]</scope>
    <source>
        <strain evidence="3">LZ3.2</strain>
        <tissue evidence="3">Leaf</tissue>
    </source>
</reference>
<proteinExistence type="predicted"/>
<evidence type="ECO:0000256" key="1">
    <source>
        <dbReference type="ARBA" id="ARBA00022741"/>
    </source>
</evidence>
<dbReference type="Pfam" id="PF04548">
    <property type="entry name" value="AIG1"/>
    <property type="match status" value="1"/>
</dbReference>
<accession>A0A9J5ZHY0</accession>
<dbReference type="Proteomes" id="UP000824120">
    <property type="component" value="Chromosome 4"/>
</dbReference>
<gene>
    <name evidence="3" type="ORF">H5410_022848</name>
</gene>
<sequence length="69" mass="7566">MGGSSVSDYWEFIANDAQTLHMIGCIGEGKRTTGNSILDRNVFQLRSSSGGVTRTFEIQRTRLKDGPDS</sequence>
<keyword evidence="4" id="KW-1185">Reference proteome</keyword>
<feature type="domain" description="AIG1-type G" evidence="2">
    <location>
        <begin position="19"/>
        <end position="66"/>
    </location>
</feature>
<dbReference type="AlphaFoldDB" id="A0A9J5ZHY0"/>